<reference evidence="2 3" key="1">
    <citation type="journal article" date="2021" name="Commun. Biol.">
        <title>The genome of Shorea leprosula (Dipterocarpaceae) highlights the ecological relevance of drought in aseasonal tropical rainforests.</title>
        <authorList>
            <person name="Ng K.K.S."/>
            <person name="Kobayashi M.J."/>
            <person name="Fawcett J.A."/>
            <person name="Hatakeyama M."/>
            <person name="Paape T."/>
            <person name="Ng C.H."/>
            <person name="Ang C.C."/>
            <person name="Tnah L.H."/>
            <person name="Lee C.T."/>
            <person name="Nishiyama T."/>
            <person name="Sese J."/>
            <person name="O'Brien M.J."/>
            <person name="Copetti D."/>
            <person name="Mohd Noor M.I."/>
            <person name="Ong R.C."/>
            <person name="Putra M."/>
            <person name="Sireger I.Z."/>
            <person name="Indrioko S."/>
            <person name="Kosugi Y."/>
            <person name="Izuno A."/>
            <person name="Isagi Y."/>
            <person name="Lee S.L."/>
            <person name="Shimizu K.K."/>
        </authorList>
    </citation>
    <scope>NUCLEOTIDE SEQUENCE [LARGE SCALE GENOMIC DNA]</scope>
    <source>
        <strain evidence="2">214</strain>
    </source>
</reference>
<keyword evidence="3" id="KW-1185">Reference proteome</keyword>
<name>A0AAV5IT98_9ROSI</name>
<sequence length="151" mass="16483">MELKIMFAKIVVIDETTWTLAAGAIVPEQQDVGVEDAIDLDKRSGDSNEVNIMSTQTEGSTAKRKKNTISSSITGKGKKMKSGVATYLQRQLDNLCDAVESYTFTSLSESSKKNYKAPTGSIEECMGVLLTLLGVEDGSELFMLDTRLFVK</sequence>
<evidence type="ECO:0000313" key="3">
    <source>
        <dbReference type="Proteomes" id="UP001054252"/>
    </source>
</evidence>
<dbReference type="Proteomes" id="UP001054252">
    <property type="component" value="Unassembled WGS sequence"/>
</dbReference>
<evidence type="ECO:0000313" key="2">
    <source>
        <dbReference type="EMBL" id="GKV02055.1"/>
    </source>
</evidence>
<accession>A0AAV5IT98</accession>
<evidence type="ECO:0000256" key="1">
    <source>
        <dbReference type="SAM" id="MobiDB-lite"/>
    </source>
</evidence>
<feature type="region of interest" description="Disordered" evidence="1">
    <location>
        <begin position="55"/>
        <end position="74"/>
    </location>
</feature>
<proteinExistence type="predicted"/>
<comment type="caution">
    <text evidence="2">The sequence shown here is derived from an EMBL/GenBank/DDBJ whole genome shotgun (WGS) entry which is preliminary data.</text>
</comment>
<dbReference type="EMBL" id="BPVZ01000018">
    <property type="protein sequence ID" value="GKV02055.1"/>
    <property type="molecule type" value="Genomic_DNA"/>
</dbReference>
<protein>
    <submittedName>
        <fullName evidence="2">Uncharacterized protein</fullName>
    </submittedName>
</protein>
<dbReference type="AlphaFoldDB" id="A0AAV5IT98"/>
<organism evidence="2 3">
    <name type="scientific">Rubroshorea leprosula</name>
    <dbReference type="NCBI Taxonomy" id="152421"/>
    <lineage>
        <taxon>Eukaryota</taxon>
        <taxon>Viridiplantae</taxon>
        <taxon>Streptophyta</taxon>
        <taxon>Embryophyta</taxon>
        <taxon>Tracheophyta</taxon>
        <taxon>Spermatophyta</taxon>
        <taxon>Magnoliopsida</taxon>
        <taxon>eudicotyledons</taxon>
        <taxon>Gunneridae</taxon>
        <taxon>Pentapetalae</taxon>
        <taxon>rosids</taxon>
        <taxon>malvids</taxon>
        <taxon>Malvales</taxon>
        <taxon>Dipterocarpaceae</taxon>
        <taxon>Rubroshorea</taxon>
    </lineage>
</organism>
<gene>
    <name evidence="2" type="ORF">SLEP1_g14539</name>
</gene>